<dbReference type="eggNOG" id="COG2814">
    <property type="taxonomic scope" value="Bacteria"/>
</dbReference>
<keyword evidence="3" id="KW-1003">Cell membrane</keyword>
<keyword evidence="4 7" id="KW-0812">Transmembrane</keyword>
<evidence type="ECO:0000259" key="8">
    <source>
        <dbReference type="PROSITE" id="PS50850"/>
    </source>
</evidence>
<dbReference type="GO" id="GO:0005886">
    <property type="term" value="C:plasma membrane"/>
    <property type="evidence" value="ECO:0007669"/>
    <property type="project" value="UniProtKB-SubCell"/>
</dbReference>
<dbReference type="PIR" id="H97238">
    <property type="entry name" value="H97238"/>
</dbReference>
<keyword evidence="10" id="KW-1185">Reference proteome</keyword>
<sequence length="410" mass="45021">MKIIENYKGLPKSIYFLFLVQVINRLGDFVFPFLSLLLTQKLKFSMATTGTIVMIASVVGVPASFIGGKIADKSSRKLTYILGQSFAAIVILICGFINIPNLTVALLIASSFFNGFVRPTISAMVADLLPASKRQMGSSLLYLGINFGVAVGPIIAGFLFNNYLSLLFIIDALTSFIAVIIVLILIPDTKAVKHVGEDRIEEKEEKGNLLQILLKRPFVICFFGVDMIYSLAYRQCSFSMPIMMNKVFGYSGSSKYGFLMSVNALTVVALTIFVMHVTKRFRTLTNMAFSGLFYAVGFGMISIIGNSYLLFIISTVIWTMGEILGATNFGVYLANNSPRNCRARFGAVGELISSIGGAIGIFGAGKLIESYGINMIWRVIFIIVLLGAGLMLTLQYFQTKRVEQKIAHEI</sequence>
<keyword evidence="6 7" id="KW-0472">Membrane</keyword>
<dbReference type="EMBL" id="AE001437">
    <property type="protein sequence ID" value="AAK80699.1"/>
    <property type="molecule type" value="Genomic_DNA"/>
</dbReference>
<feature type="transmembrane region" description="Helical" evidence="7">
    <location>
        <begin position="78"/>
        <end position="99"/>
    </location>
</feature>
<dbReference type="PANTHER" id="PTHR23517">
    <property type="entry name" value="RESISTANCE PROTEIN MDTM, PUTATIVE-RELATED-RELATED"/>
    <property type="match status" value="1"/>
</dbReference>
<keyword evidence="2" id="KW-0813">Transport</keyword>
<dbReference type="GeneID" id="44999241"/>
<dbReference type="STRING" id="272562.CA_C2753"/>
<feature type="transmembrane region" description="Helical" evidence="7">
    <location>
        <begin position="44"/>
        <end position="66"/>
    </location>
</feature>
<evidence type="ECO:0000313" key="10">
    <source>
        <dbReference type="Proteomes" id="UP000000814"/>
    </source>
</evidence>
<dbReference type="HOGENOM" id="CLU_001265_60_4_9"/>
<feature type="transmembrane region" description="Helical" evidence="7">
    <location>
        <begin position="311"/>
        <end position="333"/>
    </location>
</feature>
<evidence type="ECO:0000256" key="1">
    <source>
        <dbReference type="ARBA" id="ARBA00004651"/>
    </source>
</evidence>
<evidence type="ECO:0000256" key="2">
    <source>
        <dbReference type="ARBA" id="ARBA00022448"/>
    </source>
</evidence>
<feature type="transmembrane region" description="Helical" evidence="7">
    <location>
        <begin position="166"/>
        <end position="186"/>
    </location>
</feature>
<evidence type="ECO:0000256" key="4">
    <source>
        <dbReference type="ARBA" id="ARBA00022692"/>
    </source>
</evidence>
<dbReference type="InterPro" id="IPR011701">
    <property type="entry name" value="MFS"/>
</dbReference>
<dbReference type="SUPFAM" id="SSF103473">
    <property type="entry name" value="MFS general substrate transporter"/>
    <property type="match status" value="1"/>
</dbReference>
<feature type="transmembrane region" description="Helical" evidence="7">
    <location>
        <begin position="14"/>
        <end position="38"/>
    </location>
</feature>
<dbReference type="InterPro" id="IPR050171">
    <property type="entry name" value="MFS_Transporters"/>
</dbReference>
<dbReference type="Pfam" id="PF07690">
    <property type="entry name" value="MFS_1"/>
    <property type="match status" value="1"/>
</dbReference>
<name>Q97FI4_CLOAB</name>
<evidence type="ECO:0000256" key="6">
    <source>
        <dbReference type="ARBA" id="ARBA00023136"/>
    </source>
</evidence>
<dbReference type="CDD" id="cd17329">
    <property type="entry name" value="MFS_MdtH_MDR_like"/>
    <property type="match status" value="1"/>
</dbReference>
<evidence type="ECO:0000313" key="9">
    <source>
        <dbReference type="EMBL" id="AAK80699.1"/>
    </source>
</evidence>
<dbReference type="KEGG" id="cac:CA_C2753"/>
<protein>
    <submittedName>
        <fullName evidence="9">Possible MDR-type permease, YQJV B.subtilis ortholog</fullName>
    </submittedName>
</protein>
<feature type="transmembrane region" description="Helical" evidence="7">
    <location>
        <begin position="213"/>
        <end position="233"/>
    </location>
</feature>
<feature type="transmembrane region" description="Helical" evidence="7">
    <location>
        <begin position="376"/>
        <end position="397"/>
    </location>
</feature>
<evidence type="ECO:0000256" key="5">
    <source>
        <dbReference type="ARBA" id="ARBA00022989"/>
    </source>
</evidence>
<proteinExistence type="predicted"/>
<organism evidence="9 10">
    <name type="scientific">Clostridium acetobutylicum (strain ATCC 824 / DSM 792 / JCM 1419 / IAM 19013 / LMG 5710 / NBRC 13948 / NRRL B-527 / VKM B-1787 / 2291 / W)</name>
    <dbReference type="NCBI Taxonomy" id="272562"/>
    <lineage>
        <taxon>Bacteria</taxon>
        <taxon>Bacillati</taxon>
        <taxon>Bacillota</taxon>
        <taxon>Clostridia</taxon>
        <taxon>Eubacteriales</taxon>
        <taxon>Clostridiaceae</taxon>
        <taxon>Clostridium</taxon>
    </lineage>
</organism>
<dbReference type="RefSeq" id="WP_010966040.1">
    <property type="nucleotide sequence ID" value="NC_003030.1"/>
</dbReference>
<comment type="subcellular location">
    <subcellularLocation>
        <location evidence="1">Cell membrane</location>
        <topology evidence="1">Multi-pass membrane protein</topology>
    </subcellularLocation>
</comment>
<accession>Q97FI4</accession>
<feature type="transmembrane region" description="Helical" evidence="7">
    <location>
        <begin position="287"/>
        <end position="305"/>
    </location>
</feature>
<evidence type="ECO:0000256" key="3">
    <source>
        <dbReference type="ARBA" id="ARBA00022475"/>
    </source>
</evidence>
<feature type="transmembrane region" description="Helical" evidence="7">
    <location>
        <begin position="253"/>
        <end position="275"/>
    </location>
</feature>
<dbReference type="PROSITE" id="PS50850">
    <property type="entry name" value="MFS"/>
    <property type="match status" value="1"/>
</dbReference>
<dbReference type="InterPro" id="IPR020846">
    <property type="entry name" value="MFS_dom"/>
</dbReference>
<dbReference type="GO" id="GO:0022857">
    <property type="term" value="F:transmembrane transporter activity"/>
    <property type="evidence" value="ECO:0007669"/>
    <property type="project" value="InterPro"/>
</dbReference>
<evidence type="ECO:0000256" key="7">
    <source>
        <dbReference type="SAM" id="Phobius"/>
    </source>
</evidence>
<dbReference type="PATRIC" id="fig|272562.8.peg.2941"/>
<feature type="transmembrane region" description="Helical" evidence="7">
    <location>
        <begin position="345"/>
        <end position="364"/>
    </location>
</feature>
<dbReference type="Proteomes" id="UP000000814">
    <property type="component" value="Chromosome"/>
</dbReference>
<keyword evidence="5 7" id="KW-1133">Transmembrane helix</keyword>
<dbReference type="AlphaFoldDB" id="Q97FI4"/>
<feature type="domain" description="Major facilitator superfamily (MFS) profile" evidence="8">
    <location>
        <begin position="13"/>
        <end position="403"/>
    </location>
</feature>
<dbReference type="OrthoDB" id="9793283at2"/>
<dbReference type="Gene3D" id="1.20.1250.20">
    <property type="entry name" value="MFS general substrate transporter like domains"/>
    <property type="match status" value="1"/>
</dbReference>
<dbReference type="InterPro" id="IPR036259">
    <property type="entry name" value="MFS_trans_sf"/>
</dbReference>
<reference evidence="9 10" key="1">
    <citation type="journal article" date="2001" name="J. Bacteriol.">
        <title>Genome sequence and comparative analysis of the solvent-producing bacterium Clostridium acetobutylicum.</title>
        <authorList>
            <person name="Nolling J."/>
            <person name="Breton G."/>
            <person name="Omelchenko M.V."/>
            <person name="Makarova K.S."/>
            <person name="Zeng Q."/>
            <person name="Gibson R."/>
            <person name="Lee H.M."/>
            <person name="Dubois J."/>
            <person name="Qiu D."/>
            <person name="Hitti J."/>
            <person name="Wolf Y.I."/>
            <person name="Tatusov R.L."/>
            <person name="Sabathe F."/>
            <person name="Doucette-Stamm L."/>
            <person name="Soucaille P."/>
            <person name="Daly M.J."/>
            <person name="Bennett G.N."/>
            <person name="Koonin E.V."/>
            <person name="Smith D.R."/>
        </authorList>
    </citation>
    <scope>NUCLEOTIDE SEQUENCE [LARGE SCALE GENOMIC DNA]</scope>
    <source>
        <strain evidence="10">ATCC 824 / DSM 792 / JCM 1419 / LMG 5710 / VKM B-1787</strain>
    </source>
</reference>
<gene>
    <name evidence="9" type="ordered locus">CA_C2753</name>
</gene>
<dbReference type="PANTHER" id="PTHR23517:SF2">
    <property type="entry name" value="MULTIDRUG RESISTANCE PROTEIN MDTH"/>
    <property type="match status" value="1"/>
</dbReference>
<feature type="transmembrane region" description="Helical" evidence="7">
    <location>
        <begin position="140"/>
        <end position="160"/>
    </location>
</feature>